<sequence>MPAEESLVADGFAMSPIARVFQGVIDWLYDITHPVLKKNLIYDEVSGKVIGVMGSTDRTVFRRALHCFTKAPRKIRTRLSKVKRNDSVEDLPAQRFDTAKVLRTKRGRGGWSRKIKEAVRELSKWAGMREKGDHFLFAVDPWTLDPTSLLHEVLAALCPAMEQVTTDDDIPVIVIAKCGTMELSISSGTSLASPVCLSSIAMFLTVPSIHKGFPYMNARPPSPPPRRTDASSDSQLLELAPPSQLRRSPLLAKTDGLVLPPTSSRCSTIDLSCPPQSAPIAPTSLESFLAAAPSILPPPLPPRRAPVPTPTTLAIPLHVAALTHSISLDILASSTSIPFGLAFISRTPFDRFSVSSSTLSFPHDTSNLLHGIFAACAVDSSATVHDDEIDEIAQDPEGTKLVQDSFGGGVGEIDVGSG</sequence>
<feature type="region of interest" description="Disordered" evidence="1">
    <location>
        <begin position="215"/>
        <end position="234"/>
    </location>
</feature>
<name>A0A138ZXA1_GONPJ</name>
<gene>
    <name evidence="2" type="ORF">M427DRAFT_257089</name>
</gene>
<keyword evidence="3" id="KW-1185">Reference proteome</keyword>
<dbReference type="AlphaFoldDB" id="A0A138ZXA1"/>
<reference evidence="2 3" key="1">
    <citation type="journal article" date="2015" name="Genome Biol. Evol.">
        <title>Phylogenomic analyses indicate that early fungi evolved digesting cell walls of algal ancestors of land plants.</title>
        <authorList>
            <person name="Chang Y."/>
            <person name="Wang S."/>
            <person name="Sekimoto S."/>
            <person name="Aerts A.L."/>
            <person name="Choi C."/>
            <person name="Clum A."/>
            <person name="LaButti K.M."/>
            <person name="Lindquist E.A."/>
            <person name="Yee Ngan C."/>
            <person name="Ohm R.A."/>
            <person name="Salamov A.A."/>
            <person name="Grigoriev I.V."/>
            <person name="Spatafora J.W."/>
            <person name="Berbee M.L."/>
        </authorList>
    </citation>
    <scope>NUCLEOTIDE SEQUENCE [LARGE SCALE GENOMIC DNA]</scope>
    <source>
        <strain evidence="2 3">JEL478</strain>
    </source>
</reference>
<evidence type="ECO:0000313" key="2">
    <source>
        <dbReference type="EMBL" id="KXS09084.1"/>
    </source>
</evidence>
<accession>A0A138ZXA1</accession>
<proteinExistence type="predicted"/>
<dbReference type="EMBL" id="KQ965893">
    <property type="protein sequence ID" value="KXS09084.1"/>
    <property type="molecule type" value="Genomic_DNA"/>
</dbReference>
<dbReference type="Proteomes" id="UP000070544">
    <property type="component" value="Unassembled WGS sequence"/>
</dbReference>
<organism evidence="2 3">
    <name type="scientific">Gonapodya prolifera (strain JEL478)</name>
    <name type="common">Monoblepharis prolifera</name>
    <dbReference type="NCBI Taxonomy" id="1344416"/>
    <lineage>
        <taxon>Eukaryota</taxon>
        <taxon>Fungi</taxon>
        <taxon>Fungi incertae sedis</taxon>
        <taxon>Chytridiomycota</taxon>
        <taxon>Chytridiomycota incertae sedis</taxon>
        <taxon>Monoblepharidomycetes</taxon>
        <taxon>Monoblepharidales</taxon>
        <taxon>Gonapodyaceae</taxon>
        <taxon>Gonapodya</taxon>
    </lineage>
</organism>
<evidence type="ECO:0000256" key="1">
    <source>
        <dbReference type="SAM" id="MobiDB-lite"/>
    </source>
</evidence>
<evidence type="ECO:0000313" key="3">
    <source>
        <dbReference type="Proteomes" id="UP000070544"/>
    </source>
</evidence>
<protein>
    <submittedName>
        <fullName evidence="2">Uncharacterized protein</fullName>
    </submittedName>
</protein>